<sequence length="436" mass="47507">MGYLTSEQALADYAALIYELKTPNNSLGFTYPKNAPVIAFGGSYGGMLSAWFRMKYPHIITGAWAASAPLLYFKDGPVDQGAFDSITTRTFEDAGCNRYIIANSWNAILNLSSSDSGRQFLNTQFKIDPKSLINKPADGWNLNAYFREAIEYMAMVDYPYSTGFLEPLPGWPVKVACQFMNKSGTDFTDKELATMVYNAANVYYNTSGTLQYNCIDPSVCGDPGTAGLGNAALGWPWQECSEIIIDMCAKGGKNDFFWDECKGNSTALLSSYCNATFQSFNWTEAVWNLRAVPILYGLSVAGASNIILTQGHLDPWSGGGFKANSDGVSQNNGIYVMEIPGAAHHLDLRTPNTCDPNTVKNARFQIVGILDCWIHGSCGGSVPKLTDLPPLSVPDSSDCKDVNFGYPWGQSISGSPLTATTGFAMLVLLLRSFLFF</sequence>
<dbReference type="PANTHER" id="PTHR11010:SF104">
    <property type="entry name" value="SERINE PROTEASE PCP-1-RELATED"/>
    <property type="match status" value="1"/>
</dbReference>
<dbReference type="InterPro" id="IPR029058">
    <property type="entry name" value="AB_hydrolase_fold"/>
</dbReference>
<protein>
    <submittedName>
        <fullName evidence="7">Lysosomal Pro-X carboxypeptidase</fullName>
    </submittedName>
</protein>
<keyword evidence="7" id="KW-0121">Carboxypeptidase</keyword>
<dbReference type="Proteomes" id="UP001331761">
    <property type="component" value="Unassembled WGS sequence"/>
</dbReference>
<evidence type="ECO:0000256" key="1">
    <source>
        <dbReference type="ARBA" id="ARBA00011079"/>
    </source>
</evidence>
<dbReference type="InterPro" id="IPR008758">
    <property type="entry name" value="Peptidase_S28"/>
</dbReference>
<dbReference type="PANTHER" id="PTHR11010">
    <property type="entry name" value="PROTEASE S28 PRO-X CARBOXYPEPTIDASE-RELATED"/>
    <property type="match status" value="1"/>
</dbReference>
<keyword evidence="4" id="KW-0378">Hydrolase</keyword>
<dbReference type="Pfam" id="PF05577">
    <property type="entry name" value="Peptidase_S28"/>
    <property type="match status" value="1"/>
</dbReference>
<keyword evidence="6" id="KW-0325">Glycoprotein</keyword>
<organism evidence="7 8">
    <name type="scientific">Trichostrongylus colubriformis</name>
    <name type="common">Black scour worm</name>
    <dbReference type="NCBI Taxonomy" id="6319"/>
    <lineage>
        <taxon>Eukaryota</taxon>
        <taxon>Metazoa</taxon>
        <taxon>Ecdysozoa</taxon>
        <taxon>Nematoda</taxon>
        <taxon>Chromadorea</taxon>
        <taxon>Rhabditida</taxon>
        <taxon>Rhabditina</taxon>
        <taxon>Rhabditomorpha</taxon>
        <taxon>Strongyloidea</taxon>
        <taxon>Trichostrongylidae</taxon>
        <taxon>Trichostrongylus</taxon>
    </lineage>
</organism>
<comment type="caution">
    <text evidence="7">The sequence shown here is derived from an EMBL/GenBank/DDBJ whole genome shotgun (WGS) entry which is preliminary data.</text>
</comment>
<dbReference type="SUPFAM" id="SSF53474">
    <property type="entry name" value="alpha/beta-Hydrolases"/>
    <property type="match status" value="1"/>
</dbReference>
<dbReference type="GO" id="GO:0008239">
    <property type="term" value="F:dipeptidyl-peptidase activity"/>
    <property type="evidence" value="ECO:0007669"/>
    <property type="project" value="TreeGrafter"/>
</dbReference>
<dbReference type="Gene3D" id="3.40.50.1820">
    <property type="entry name" value="alpha/beta hydrolase"/>
    <property type="match status" value="1"/>
</dbReference>
<gene>
    <name evidence="7" type="ORF">GCK32_013782</name>
</gene>
<evidence type="ECO:0000256" key="2">
    <source>
        <dbReference type="ARBA" id="ARBA00022670"/>
    </source>
</evidence>
<proteinExistence type="inferred from homology"/>
<accession>A0AAN8J1Q2</accession>
<comment type="similarity">
    <text evidence="1">Belongs to the peptidase S28 family.</text>
</comment>
<evidence type="ECO:0000256" key="5">
    <source>
        <dbReference type="ARBA" id="ARBA00022825"/>
    </source>
</evidence>
<keyword evidence="2" id="KW-0645">Protease</keyword>
<name>A0AAN8J1Q2_TRICO</name>
<evidence type="ECO:0000313" key="8">
    <source>
        <dbReference type="Proteomes" id="UP001331761"/>
    </source>
</evidence>
<dbReference type="Gene3D" id="1.20.120.980">
    <property type="entry name" value="Serine carboxypeptidase S28, SKS domain"/>
    <property type="match status" value="1"/>
</dbReference>
<keyword evidence="8" id="KW-1185">Reference proteome</keyword>
<keyword evidence="5" id="KW-0720">Serine protease</keyword>
<dbReference type="GO" id="GO:0004180">
    <property type="term" value="F:carboxypeptidase activity"/>
    <property type="evidence" value="ECO:0007669"/>
    <property type="project" value="UniProtKB-KW"/>
</dbReference>
<dbReference type="FunFam" id="1.20.120.980:FF:000007">
    <property type="entry name" value="Predicted protein"/>
    <property type="match status" value="1"/>
</dbReference>
<keyword evidence="3" id="KW-0732">Signal</keyword>
<evidence type="ECO:0000256" key="4">
    <source>
        <dbReference type="ARBA" id="ARBA00022801"/>
    </source>
</evidence>
<reference evidence="7 8" key="1">
    <citation type="submission" date="2019-10" db="EMBL/GenBank/DDBJ databases">
        <title>Assembly and Annotation for the nematode Trichostrongylus colubriformis.</title>
        <authorList>
            <person name="Martin J."/>
        </authorList>
    </citation>
    <scope>NUCLEOTIDE SEQUENCE [LARGE SCALE GENOMIC DNA]</scope>
    <source>
        <strain evidence="7">G859</strain>
        <tissue evidence="7">Whole worm</tissue>
    </source>
</reference>
<evidence type="ECO:0000256" key="3">
    <source>
        <dbReference type="ARBA" id="ARBA00022729"/>
    </source>
</evidence>
<dbReference type="AlphaFoldDB" id="A0AAN8J1Q2"/>
<evidence type="ECO:0000313" key="7">
    <source>
        <dbReference type="EMBL" id="KAK5976129.1"/>
    </source>
</evidence>
<dbReference type="EMBL" id="WIXE01012174">
    <property type="protein sequence ID" value="KAK5976129.1"/>
    <property type="molecule type" value="Genomic_DNA"/>
</dbReference>
<dbReference type="GO" id="GO:0070008">
    <property type="term" value="F:serine-type exopeptidase activity"/>
    <property type="evidence" value="ECO:0007669"/>
    <property type="project" value="InterPro"/>
</dbReference>
<evidence type="ECO:0000256" key="6">
    <source>
        <dbReference type="ARBA" id="ARBA00023180"/>
    </source>
</evidence>
<dbReference type="InterPro" id="IPR042269">
    <property type="entry name" value="Ser_carbopepase_S28_SKS"/>
</dbReference>
<dbReference type="GO" id="GO:0006508">
    <property type="term" value="P:proteolysis"/>
    <property type="evidence" value="ECO:0007669"/>
    <property type="project" value="UniProtKB-KW"/>
</dbReference>